<dbReference type="RefSeq" id="WP_238385637.1">
    <property type="nucleotide sequence ID" value="NZ_JAMXAX010000197.1"/>
</dbReference>
<dbReference type="Pfam" id="PF03466">
    <property type="entry name" value="LysR_substrate"/>
    <property type="match status" value="1"/>
</dbReference>
<dbReference type="PRINTS" id="PR00039">
    <property type="entry name" value="HTHLYSR"/>
</dbReference>
<comment type="caution">
    <text evidence="6">The sequence shown here is derived from an EMBL/GenBank/DDBJ whole genome shotgun (WGS) entry which is preliminary data.</text>
</comment>
<comment type="similarity">
    <text evidence="1">Belongs to the LysR transcriptional regulatory family.</text>
</comment>
<dbReference type="Gene3D" id="1.10.10.10">
    <property type="entry name" value="Winged helix-like DNA-binding domain superfamily/Winged helix DNA-binding domain"/>
    <property type="match status" value="1"/>
</dbReference>
<dbReference type="Gene3D" id="3.40.190.290">
    <property type="match status" value="1"/>
</dbReference>
<reference evidence="7" key="1">
    <citation type="journal article" date="2019" name="Int. J. Syst. Evol. Microbiol.">
        <title>The Global Catalogue of Microorganisms (GCM) 10K type strain sequencing project: providing services to taxonomists for standard genome sequencing and annotation.</title>
        <authorList>
            <consortium name="The Broad Institute Genomics Platform"/>
            <consortium name="The Broad Institute Genome Sequencing Center for Infectious Disease"/>
            <person name="Wu L."/>
            <person name="Ma J."/>
        </authorList>
    </citation>
    <scope>NUCLEOTIDE SEQUENCE [LARGE SCALE GENOMIC DNA]</scope>
    <source>
        <strain evidence="7">CCUG 2113</strain>
    </source>
</reference>
<protein>
    <submittedName>
        <fullName evidence="6">LysR family transcriptional regulator</fullName>
    </submittedName>
</protein>
<keyword evidence="4" id="KW-0804">Transcription</keyword>
<gene>
    <name evidence="6" type="ORF">ACFOW3_07750</name>
</gene>
<accession>A0ABV8D7P9</accession>
<dbReference type="SUPFAM" id="SSF53850">
    <property type="entry name" value="Periplasmic binding protein-like II"/>
    <property type="match status" value="1"/>
</dbReference>
<dbReference type="PANTHER" id="PTHR30419:SF8">
    <property type="entry name" value="NITROGEN ASSIMILATION TRANSCRIPTIONAL ACTIVATOR-RELATED"/>
    <property type="match status" value="1"/>
</dbReference>
<dbReference type="Pfam" id="PF00126">
    <property type="entry name" value="HTH_1"/>
    <property type="match status" value="1"/>
</dbReference>
<evidence type="ECO:0000313" key="7">
    <source>
        <dbReference type="Proteomes" id="UP001595693"/>
    </source>
</evidence>
<dbReference type="InterPro" id="IPR000847">
    <property type="entry name" value="LysR_HTH_N"/>
</dbReference>
<organism evidence="6 7">
    <name type="scientific">Acidovorax facilis</name>
    <dbReference type="NCBI Taxonomy" id="12917"/>
    <lineage>
        <taxon>Bacteria</taxon>
        <taxon>Pseudomonadati</taxon>
        <taxon>Pseudomonadota</taxon>
        <taxon>Betaproteobacteria</taxon>
        <taxon>Burkholderiales</taxon>
        <taxon>Comamonadaceae</taxon>
        <taxon>Acidovorax</taxon>
    </lineage>
</organism>
<proteinExistence type="inferred from homology"/>
<evidence type="ECO:0000256" key="2">
    <source>
        <dbReference type="ARBA" id="ARBA00023015"/>
    </source>
</evidence>
<dbReference type="InterPro" id="IPR050950">
    <property type="entry name" value="HTH-type_LysR_regulators"/>
</dbReference>
<evidence type="ECO:0000256" key="3">
    <source>
        <dbReference type="ARBA" id="ARBA00023125"/>
    </source>
</evidence>
<dbReference type="PROSITE" id="PS50931">
    <property type="entry name" value="HTH_LYSR"/>
    <property type="match status" value="1"/>
</dbReference>
<keyword evidence="7" id="KW-1185">Reference proteome</keyword>
<evidence type="ECO:0000256" key="4">
    <source>
        <dbReference type="ARBA" id="ARBA00023163"/>
    </source>
</evidence>
<keyword evidence="2" id="KW-0805">Transcription regulation</keyword>
<evidence type="ECO:0000256" key="1">
    <source>
        <dbReference type="ARBA" id="ARBA00009437"/>
    </source>
</evidence>
<name>A0ABV8D7P9_9BURK</name>
<sequence>MPDLTPSVLFNRILGRVRLKHLQLAIAIADLQSLHRAASAIGLSQPAATHALAELESSMGGALFERHAKGMRLTRLGEAVLPLLRASLVPLQAAAGNAALMQQGAASALIRIGSIAAGINGLLTAAIPAYCALHPSAAIDVHEVTIDNLLESIQEGTLDLAICREPTPLPQGFQFHAALPDEFVIACRPEHPLAQQAIVTGDELLSQRWLAPPLTGLGPQQVDSLFDDLGGVPQLCRVSSRSTEIIYAMLAESDMLVCVPASLLRPLVERKDLSVLSWKPQRVGPLGVLVRADVFANSAHPCRAFIECVISVWG</sequence>
<dbReference type="SUPFAM" id="SSF46785">
    <property type="entry name" value="Winged helix' DNA-binding domain"/>
    <property type="match status" value="1"/>
</dbReference>
<dbReference type="InterPro" id="IPR036390">
    <property type="entry name" value="WH_DNA-bd_sf"/>
</dbReference>
<dbReference type="InterPro" id="IPR005119">
    <property type="entry name" value="LysR_subst-bd"/>
</dbReference>
<dbReference type="InterPro" id="IPR036388">
    <property type="entry name" value="WH-like_DNA-bd_sf"/>
</dbReference>
<evidence type="ECO:0000259" key="5">
    <source>
        <dbReference type="PROSITE" id="PS50931"/>
    </source>
</evidence>
<keyword evidence="3" id="KW-0238">DNA-binding</keyword>
<dbReference type="Proteomes" id="UP001595693">
    <property type="component" value="Unassembled WGS sequence"/>
</dbReference>
<dbReference type="PANTHER" id="PTHR30419">
    <property type="entry name" value="HTH-TYPE TRANSCRIPTIONAL REGULATOR YBHD"/>
    <property type="match status" value="1"/>
</dbReference>
<dbReference type="EMBL" id="JBHSAJ010000018">
    <property type="protein sequence ID" value="MFC3934516.1"/>
    <property type="molecule type" value="Genomic_DNA"/>
</dbReference>
<feature type="domain" description="HTH lysR-type" evidence="5">
    <location>
        <begin position="17"/>
        <end position="74"/>
    </location>
</feature>
<evidence type="ECO:0000313" key="6">
    <source>
        <dbReference type="EMBL" id="MFC3934516.1"/>
    </source>
</evidence>